<protein>
    <submittedName>
        <fullName evidence="3">Pyridoxamine 5'-phosphate oxidase family protein</fullName>
    </submittedName>
</protein>
<dbReference type="RefSeq" id="WP_265265214.1">
    <property type="nucleotide sequence ID" value="NZ_JAIHOM010000067.1"/>
</dbReference>
<dbReference type="Proteomes" id="UP001526426">
    <property type="component" value="Unassembled WGS sequence"/>
</dbReference>
<sequence length="170" mass="19387">MNSIQQAQEIYQSFPRRFHSLMLSTVSGEGVPDASYAPFIMNAQKQIYLFVSGLSTHTQNLLVRPQASVLLIEDEGSAQQIFARCRLSYLCQAKFMERNTGEWQYIADQFQEKFGDIVTVFRRLPDFRVVELTPTQGRFILGFGGAYHIRGNDLNRLVLEERGNPNSSSK</sequence>
<proteinExistence type="predicted"/>
<keyword evidence="4" id="KW-1185">Reference proteome</keyword>
<feature type="domain" description="Pyridoxamine 5'-phosphate oxidase N-terminal" evidence="2">
    <location>
        <begin position="11"/>
        <end position="139"/>
    </location>
</feature>
<evidence type="ECO:0000259" key="2">
    <source>
        <dbReference type="Pfam" id="PF01243"/>
    </source>
</evidence>
<dbReference type="InterPro" id="IPR014419">
    <property type="entry name" value="HutZ"/>
</dbReference>
<dbReference type="PANTHER" id="PTHR35176">
    <property type="entry name" value="HEME OXYGENASE HI_0854-RELATED"/>
    <property type="match status" value="1"/>
</dbReference>
<dbReference type="EMBL" id="JAIHOM010000067">
    <property type="protein sequence ID" value="MCW6037358.1"/>
    <property type="molecule type" value="Genomic_DNA"/>
</dbReference>
<dbReference type="PIRSF" id="PIRSF004633">
    <property type="entry name" value="UCP_PLP_oxd"/>
    <property type="match status" value="1"/>
</dbReference>
<dbReference type="PANTHER" id="PTHR35176:SF6">
    <property type="entry name" value="HEME OXYGENASE HI_0854-RELATED"/>
    <property type="match status" value="1"/>
</dbReference>
<dbReference type="InterPro" id="IPR012349">
    <property type="entry name" value="Split_barrel_FMN-bd"/>
</dbReference>
<comment type="caution">
    <text evidence="3">The sequence shown here is derived from an EMBL/GenBank/DDBJ whole genome shotgun (WGS) entry which is preliminary data.</text>
</comment>
<dbReference type="SUPFAM" id="SSF50475">
    <property type="entry name" value="FMN-binding split barrel"/>
    <property type="match status" value="1"/>
</dbReference>
<gene>
    <name evidence="3" type="ORF">K4A83_13905</name>
</gene>
<dbReference type="Pfam" id="PF01243">
    <property type="entry name" value="PNPOx_N"/>
    <property type="match status" value="1"/>
</dbReference>
<name>A0ABT3L774_9CYAN</name>
<dbReference type="InterPro" id="IPR052019">
    <property type="entry name" value="F420H2_bilvrd_red/Heme_oxyg"/>
</dbReference>
<dbReference type="InterPro" id="IPR011576">
    <property type="entry name" value="Pyridox_Oxase_N"/>
</dbReference>
<evidence type="ECO:0000256" key="1">
    <source>
        <dbReference type="ARBA" id="ARBA00023002"/>
    </source>
</evidence>
<organism evidence="3 4">
    <name type="scientific">Spirulina subsalsa FACHB-351</name>
    <dbReference type="NCBI Taxonomy" id="234711"/>
    <lineage>
        <taxon>Bacteria</taxon>
        <taxon>Bacillati</taxon>
        <taxon>Cyanobacteriota</taxon>
        <taxon>Cyanophyceae</taxon>
        <taxon>Spirulinales</taxon>
        <taxon>Spirulinaceae</taxon>
        <taxon>Spirulina</taxon>
    </lineage>
</organism>
<evidence type="ECO:0000313" key="3">
    <source>
        <dbReference type="EMBL" id="MCW6037358.1"/>
    </source>
</evidence>
<accession>A0ABT3L774</accession>
<reference evidence="3 4" key="1">
    <citation type="submission" date="2021-08" db="EMBL/GenBank/DDBJ databases">
        <title>Draft genome sequence of Spirulina subsalsa with high tolerance to salinity and hype-accumulation of phycocyanin.</title>
        <authorList>
            <person name="Pei H."/>
            <person name="Jiang L."/>
        </authorList>
    </citation>
    <scope>NUCLEOTIDE SEQUENCE [LARGE SCALE GENOMIC DNA]</scope>
    <source>
        <strain evidence="3 4">FACHB-351</strain>
    </source>
</reference>
<dbReference type="Gene3D" id="2.30.110.10">
    <property type="entry name" value="Electron Transport, Fmn-binding Protein, Chain A"/>
    <property type="match status" value="1"/>
</dbReference>
<keyword evidence="1" id="KW-0560">Oxidoreductase</keyword>
<evidence type="ECO:0000313" key="4">
    <source>
        <dbReference type="Proteomes" id="UP001526426"/>
    </source>
</evidence>